<evidence type="ECO:0000256" key="7">
    <source>
        <dbReference type="ARBA" id="ARBA00022779"/>
    </source>
</evidence>
<feature type="domain" description="Flagellar motor switch protein FliG N-terminal" evidence="14">
    <location>
        <begin position="31"/>
        <end position="132"/>
    </location>
</feature>
<dbReference type="InterPro" id="IPR032779">
    <property type="entry name" value="FliG_M"/>
</dbReference>
<comment type="subcellular location">
    <subcellularLocation>
        <location evidence="1 11">Bacterial flagellum basal body</location>
    </subcellularLocation>
    <subcellularLocation>
        <location evidence="11">Cell inner membrane</location>
        <topology evidence="11">Peripheral membrane protein</topology>
        <orientation evidence="11">Cytoplasmic side</orientation>
    </subcellularLocation>
    <subcellularLocation>
        <location evidence="2">Cell membrane</location>
        <topology evidence="2">Peripheral membrane protein</topology>
        <orientation evidence="2">Cytoplasmic side</orientation>
    </subcellularLocation>
</comment>
<keyword evidence="7 11" id="KW-0283">Flagellar rotation</keyword>
<evidence type="ECO:0000256" key="9">
    <source>
        <dbReference type="ARBA" id="ARBA00023143"/>
    </source>
</evidence>
<comment type="similarity">
    <text evidence="3 11">Belongs to the FliG family.</text>
</comment>
<comment type="function">
    <text evidence="10 11">FliG is one of three proteins (FliG, FliN, FliM) that forms the rotor-mounted switch complex (C ring), located at the base of the basal body. This complex interacts with the CheY and CheZ chemotaxis proteins, in addition to contacting components of the motor that determine the direction of flagellar rotation.</text>
</comment>
<keyword evidence="15" id="KW-0282">Flagellum</keyword>
<dbReference type="PRINTS" id="PR00954">
    <property type="entry name" value="FLGMOTORFLIG"/>
</dbReference>
<evidence type="ECO:0000313" key="16">
    <source>
        <dbReference type="Proteomes" id="UP001157910"/>
    </source>
</evidence>
<evidence type="ECO:0000256" key="2">
    <source>
        <dbReference type="ARBA" id="ARBA00004413"/>
    </source>
</evidence>
<evidence type="ECO:0000256" key="10">
    <source>
        <dbReference type="ARBA" id="ARBA00025598"/>
    </source>
</evidence>
<reference evidence="15 16" key="1">
    <citation type="submission" date="2017-05" db="EMBL/GenBank/DDBJ databases">
        <authorList>
            <person name="Varghese N."/>
            <person name="Submissions S."/>
        </authorList>
    </citation>
    <scope>NUCLEOTIDE SEQUENCE [LARGE SCALE GENOMIC DNA]</scope>
    <source>
        <strain evidence="15 16">SM16</strain>
    </source>
</reference>
<evidence type="ECO:0000259" key="13">
    <source>
        <dbReference type="Pfam" id="PF14841"/>
    </source>
</evidence>
<dbReference type="PANTHER" id="PTHR30534">
    <property type="entry name" value="FLAGELLAR MOTOR SWITCH PROTEIN FLIG"/>
    <property type="match status" value="1"/>
</dbReference>
<evidence type="ECO:0000259" key="12">
    <source>
        <dbReference type="Pfam" id="PF01706"/>
    </source>
</evidence>
<keyword evidence="16" id="KW-1185">Reference proteome</keyword>
<organism evidence="15 16">
    <name type="scientific">Novosphingobium panipatense</name>
    <dbReference type="NCBI Taxonomy" id="428991"/>
    <lineage>
        <taxon>Bacteria</taxon>
        <taxon>Pseudomonadati</taxon>
        <taxon>Pseudomonadota</taxon>
        <taxon>Alphaproteobacteria</taxon>
        <taxon>Sphingomonadales</taxon>
        <taxon>Sphingomonadaceae</taxon>
        <taxon>Novosphingobium</taxon>
    </lineage>
</organism>
<feature type="domain" description="Flagellar motor switch protein FliG middle" evidence="13">
    <location>
        <begin position="142"/>
        <end position="213"/>
    </location>
</feature>
<dbReference type="InterPro" id="IPR011002">
    <property type="entry name" value="FliG_a-hlx"/>
</dbReference>
<dbReference type="SUPFAM" id="SSF48029">
    <property type="entry name" value="FliG"/>
    <property type="match status" value="2"/>
</dbReference>
<protein>
    <recommendedName>
        <fullName evidence="4 11">Flagellar motor switch protein FliG</fullName>
    </recommendedName>
</protein>
<evidence type="ECO:0000256" key="3">
    <source>
        <dbReference type="ARBA" id="ARBA00010299"/>
    </source>
</evidence>
<accession>A0ABY1QS92</accession>
<dbReference type="Proteomes" id="UP001157910">
    <property type="component" value="Unassembled WGS sequence"/>
</dbReference>
<dbReference type="Pfam" id="PF14842">
    <property type="entry name" value="FliG_N"/>
    <property type="match status" value="1"/>
</dbReference>
<evidence type="ECO:0000256" key="11">
    <source>
        <dbReference type="PIRNR" id="PIRNR003161"/>
    </source>
</evidence>
<dbReference type="PIRSF" id="PIRSF003161">
    <property type="entry name" value="FliG"/>
    <property type="match status" value="1"/>
</dbReference>
<evidence type="ECO:0000313" key="15">
    <source>
        <dbReference type="EMBL" id="SMP76298.1"/>
    </source>
</evidence>
<evidence type="ECO:0000256" key="1">
    <source>
        <dbReference type="ARBA" id="ARBA00004117"/>
    </source>
</evidence>
<keyword evidence="15" id="KW-0966">Cell projection</keyword>
<name>A0ABY1QS92_9SPHN</name>
<keyword evidence="11" id="KW-0997">Cell inner membrane</keyword>
<sequence>MGSLQNCHDVSGKLTVNMMTAVGEPPELKKYSGTQRAAALLLALGQEHGIPIWQQLNDDEIKELSASIAQLGRVPAPVVEYLLGQFVGEVSSITTLHGSYETTERLLEGVLSPDRVKDIMEDIRGPSGRTMWDKLSNVSEGVLAGYLKSEHPQTVAVILQKLKSDHAARVLAALPREFSTEVVLRMLKTETVQKDVIVQVEQTLKTEFMTNLSRAQRRDPHESMADLFNAMDRATEEAMLGALDDRAPESAERIRGLMFTFEDLGNLLPSAIQVVVRNCNKRELALALKGAPEDMRRLFFGAMTERAAKLLRDDMAAMGPVRARECEAAQGNLVALAKDLGEKGEILLADPKSDDAMIY</sequence>
<proteinExistence type="inferred from homology"/>
<dbReference type="Gene3D" id="1.10.220.30">
    <property type="match status" value="3"/>
</dbReference>
<comment type="caution">
    <text evidence="15">The sequence shown here is derived from an EMBL/GenBank/DDBJ whole genome shotgun (WGS) entry which is preliminary data.</text>
</comment>
<dbReference type="PANTHER" id="PTHR30534:SF0">
    <property type="entry name" value="FLAGELLAR MOTOR SWITCH PROTEIN FLIG"/>
    <property type="match status" value="1"/>
</dbReference>
<keyword evidence="15" id="KW-0969">Cilium</keyword>
<evidence type="ECO:0000256" key="4">
    <source>
        <dbReference type="ARBA" id="ARBA00021870"/>
    </source>
</evidence>
<evidence type="ECO:0000256" key="6">
    <source>
        <dbReference type="ARBA" id="ARBA00022500"/>
    </source>
</evidence>
<dbReference type="InterPro" id="IPR028263">
    <property type="entry name" value="FliG_N"/>
</dbReference>
<feature type="domain" description="Flagellar motor switch protein FliG C-terminal" evidence="12">
    <location>
        <begin position="242"/>
        <end position="348"/>
    </location>
</feature>
<evidence type="ECO:0000259" key="14">
    <source>
        <dbReference type="Pfam" id="PF14842"/>
    </source>
</evidence>
<dbReference type="EMBL" id="FXUI01000009">
    <property type="protein sequence ID" value="SMP76298.1"/>
    <property type="molecule type" value="Genomic_DNA"/>
</dbReference>
<keyword evidence="6 11" id="KW-0145">Chemotaxis</keyword>
<dbReference type="Pfam" id="PF01706">
    <property type="entry name" value="FliG_C"/>
    <property type="match status" value="1"/>
</dbReference>
<evidence type="ECO:0000256" key="5">
    <source>
        <dbReference type="ARBA" id="ARBA00022475"/>
    </source>
</evidence>
<dbReference type="InterPro" id="IPR023087">
    <property type="entry name" value="Flg_Motor_Flig_C"/>
</dbReference>
<dbReference type="InterPro" id="IPR000090">
    <property type="entry name" value="Flg_Motor_Flig"/>
</dbReference>
<gene>
    <name evidence="15" type="ORF">SAMN06296065_10991</name>
</gene>
<evidence type="ECO:0000256" key="8">
    <source>
        <dbReference type="ARBA" id="ARBA00023136"/>
    </source>
</evidence>
<keyword evidence="9 11" id="KW-0975">Bacterial flagellum</keyword>
<dbReference type="Pfam" id="PF14841">
    <property type="entry name" value="FliG_M"/>
    <property type="match status" value="1"/>
</dbReference>
<keyword evidence="8 11" id="KW-0472">Membrane</keyword>
<keyword evidence="5 11" id="KW-1003">Cell membrane</keyword>